<evidence type="ECO:0000313" key="6">
    <source>
        <dbReference type="EMBL" id="VTN12919.1"/>
    </source>
</evidence>
<keyword evidence="4" id="KW-0460">Magnesium</keyword>
<feature type="domain" description="Phosphofructokinase" evidence="5">
    <location>
        <begin position="6"/>
        <end position="62"/>
    </location>
</feature>
<dbReference type="EMBL" id="CABDVU010000001">
    <property type="protein sequence ID" value="VTN12919.1"/>
    <property type="molecule type" value="Genomic_DNA"/>
</dbReference>
<organism evidence="6 7">
    <name type="scientific">Raoultella terrigena</name>
    <name type="common">Klebsiella terrigena</name>
    <dbReference type="NCBI Taxonomy" id="577"/>
    <lineage>
        <taxon>Bacteria</taxon>
        <taxon>Pseudomonadati</taxon>
        <taxon>Pseudomonadota</taxon>
        <taxon>Gammaproteobacteria</taxon>
        <taxon>Enterobacterales</taxon>
        <taxon>Enterobacteriaceae</taxon>
        <taxon>Klebsiella/Raoultella group</taxon>
        <taxon>Raoultella</taxon>
    </lineage>
</organism>
<dbReference type="Gene3D" id="3.40.50.450">
    <property type="match status" value="1"/>
</dbReference>
<dbReference type="InterPro" id="IPR000023">
    <property type="entry name" value="Phosphofructokinase_dom"/>
</dbReference>
<proteinExistence type="predicted"/>
<evidence type="ECO:0000256" key="1">
    <source>
        <dbReference type="ARBA" id="ARBA00022679"/>
    </source>
</evidence>
<evidence type="ECO:0000259" key="5">
    <source>
        <dbReference type="Pfam" id="PF00365"/>
    </source>
</evidence>
<dbReference type="GO" id="GO:0003872">
    <property type="term" value="F:6-phosphofructokinase activity"/>
    <property type="evidence" value="ECO:0007669"/>
    <property type="project" value="UniProtKB-EC"/>
</dbReference>
<protein>
    <submittedName>
        <fullName evidence="6">6-phosphofructokinase isozyme 1</fullName>
        <ecNumber evidence="6">2.7.1.11</ecNumber>
    </submittedName>
</protein>
<gene>
    <name evidence="6" type="primary">pfkA_1</name>
    <name evidence="6" type="ORF">NCTC9185_04916</name>
</gene>
<dbReference type="AlphaFoldDB" id="A0A4U9D3A8"/>
<keyword evidence="3 6" id="KW-0418">Kinase</keyword>
<dbReference type="Pfam" id="PF00365">
    <property type="entry name" value="PFK"/>
    <property type="match status" value="1"/>
</dbReference>
<keyword evidence="1 6" id="KW-0808">Transferase</keyword>
<accession>A0A4U9D3A8</accession>
<sequence length="74" mass="8366">MTVTSGCNEDRMIQLDRYSVSDMINRGGTFLGSARFPEFREEHVRAVALENMKKRGLDALVLSAVMVRTWARCA</sequence>
<dbReference type="EC" id="2.7.1.11" evidence="6"/>
<evidence type="ECO:0000256" key="2">
    <source>
        <dbReference type="ARBA" id="ARBA00022723"/>
    </source>
</evidence>
<evidence type="ECO:0000313" key="7">
    <source>
        <dbReference type="Proteomes" id="UP000339249"/>
    </source>
</evidence>
<dbReference type="Proteomes" id="UP000339249">
    <property type="component" value="Unassembled WGS sequence"/>
</dbReference>
<dbReference type="SUPFAM" id="SSF53784">
    <property type="entry name" value="Phosphofructokinase"/>
    <property type="match status" value="1"/>
</dbReference>
<keyword evidence="2" id="KW-0479">Metal-binding</keyword>
<dbReference type="UniPathway" id="UPA00109">
    <property type="reaction ID" value="UER00182"/>
</dbReference>
<dbReference type="InterPro" id="IPR035966">
    <property type="entry name" value="PKF_sf"/>
</dbReference>
<evidence type="ECO:0000256" key="4">
    <source>
        <dbReference type="ARBA" id="ARBA00022842"/>
    </source>
</evidence>
<reference evidence="6 7" key="1">
    <citation type="submission" date="2019-04" db="EMBL/GenBank/DDBJ databases">
        <authorList>
            <consortium name="Pathogen Informatics"/>
        </authorList>
    </citation>
    <scope>NUCLEOTIDE SEQUENCE [LARGE SCALE GENOMIC DNA]</scope>
    <source>
        <strain evidence="6 7">NCTC9185</strain>
    </source>
</reference>
<evidence type="ECO:0000256" key="3">
    <source>
        <dbReference type="ARBA" id="ARBA00022777"/>
    </source>
</evidence>
<dbReference type="GO" id="GO:0046872">
    <property type="term" value="F:metal ion binding"/>
    <property type="evidence" value="ECO:0007669"/>
    <property type="project" value="UniProtKB-KW"/>
</dbReference>
<name>A0A4U9D3A8_RAOTE</name>